<name>A0ABD1R867_9LAMI</name>
<feature type="region of interest" description="Disordered" evidence="2">
    <location>
        <begin position="228"/>
        <end position="256"/>
    </location>
</feature>
<keyword evidence="5" id="KW-1185">Reference proteome</keyword>
<dbReference type="EMBL" id="JBFOLK010000009">
    <property type="protein sequence ID" value="KAL2484622.1"/>
    <property type="molecule type" value="Genomic_DNA"/>
</dbReference>
<dbReference type="GO" id="GO:0008270">
    <property type="term" value="F:zinc ion binding"/>
    <property type="evidence" value="ECO:0007669"/>
    <property type="project" value="UniProtKB-KW"/>
</dbReference>
<dbReference type="SUPFAM" id="SSF57850">
    <property type="entry name" value="RING/U-box"/>
    <property type="match status" value="1"/>
</dbReference>
<keyword evidence="1" id="KW-0863">Zinc-finger</keyword>
<keyword evidence="1" id="KW-0862">Zinc</keyword>
<feature type="domain" description="RING-type" evidence="3">
    <location>
        <begin position="289"/>
        <end position="344"/>
    </location>
</feature>
<accession>A0ABD1R867</accession>
<dbReference type="AlphaFoldDB" id="A0ABD1R867"/>
<evidence type="ECO:0000313" key="4">
    <source>
        <dbReference type="EMBL" id="KAL2484622.1"/>
    </source>
</evidence>
<dbReference type="PROSITE" id="PS50089">
    <property type="entry name" value="ZF_RING_2"/>
    <property type="match status" value="1"/>
</dbReference>
<dbReference type="Proteomes" id="UP001604336">
    <property type="component" value="Unassembled WGS sequence"/>
</dbReference>
<evidence type="ECO:0000256" key="1">
    <source>
        <dbReference type="PROSITE-ProRule" id="PRU00175"/>
    </source>
</evidence>
<sequence>MRCHPLVYRPQKLICRELFLQNSICIHGCQGDLAASPLPCSSTSIIYPECTSGPALTSVSSKPTLIACQPISNQKHNYLRRSSMKVSSDSIMNSHLLRHQRSSIKHAQLGKLISRSEGSTTRVVDTVPFPLNESRFLFQKIALHKLLTAGPFPVRVQPVGTSQVCLPAQVNPCRLSNTTGQPQHDVPAQLPKDFPRADCADAQVIPAPKVDFQSQASSVLYQSSLKRRANENSLSAPSSQRRRMMIPPPPRHPSVPHQQHYIPAPVPASPLHIKWRGFDGLPKPIGQKCFLCKRDLSFTAGGHVYQPAVPPAVAILPCGHTFHDHCMQTITPQDQSKNPPCIPCAIDET</sequence>
<dbReference type="PANTHER" id="PTHR31150">
    <property type="entry name" value="EXPRESSED PROTEIN"/>
    <property type="match status" value="1"/>
</dbReference>
<dbReference type="InterPro" id="IPR001841">
    <property type="entry name" value="Znf_RING"/>
</dbReference>
<comment type="caution">
    <text evidence="4">The sequence shown here is derived from an EMBL/GenBank/DDBJ whole genome shotgun (WGS) entry which is preliminary data.</text>
</comment>
<gene>
    <name evidence="4" type="ORF">Adt_29378</name>
</gene>
<reference evidence="5" key="1">
    <citation type="submission" date="2024-07" db="EMBL/GenBank/DDBJ databases">
        <title>Two chromosome-level genome assemblies of Korean endemic species Abeliophyllum distichum and Forsythia ovata (Oleaceae).</title>
        <authorList>
            <person name="Jang H."/>
        </authorList>
    </citation>
    <scope>NUCLEOTIDE SEQUENCE [LARGE SCALE GENOMIC DNA]</scope>
</reference>
<dbReference type="PANTHER" id="PTHR31150:SF19">
    <property type="entry name" value="RING-TYPE DOMAIN-CONTAINING PROTEIN"/>
    <property type="match status" value="1"/>
</dbReference>
<proteinExistence type="predicted"/>
<evidence type="ECO:0000313" key="5">
    <source>
        <dbReference type="Proteomes" id="UP001604336"/>
    </source>
</evidence>
<evidence type="ECO:0000259" key="3">
    <source>
        <dbReference type="PROSITE" id="PS50089"/>
    </source>
</evidence>
<keyword evidence="1" id="KW-0479">Metal-binding</keyword>
<organism evidence="4 5">
    <name type="scientific">Abeliophyllum distichum</name>
    <dbReference type="NCBI Taxonomy" id="126358"/>
    <lineage>
        <taxon>Eukaryota</taxon>
        <taxon>Viridiplantae</taxon>
        <taxon>Streptophyta</taxon>
        <taxon>Embryophyta</taxon>
        <taxon>Tracheophyta</taxon>
        <taxon>Spermatophyta</taxon>
        <taxon>Magnoliopsida</taxon>
        <taxon>eudicotyledons</taxon>
        <taxon>Gunneridae</taxon>
        <taxon>Pentapetalae</taxon>
        <taxon>asterids</taxon>
        <taxon>lamiids</taxon>
        <taxon>Lamiales</taxon>
        <taxon>Oleaceae</taxon>
        <taxon>Forsythieae</taxon>
        <taxon>Abeliophyllum</taxon>
    </lineage>
</organism>
<protein>
    <recommendedName>
        <fullName evidence="3">RING-type domain-containing protein</fullName>
    </recommendedName>
</protein>
<evidence type="ECO:0000256" key="2">
    <source>
        <dbReference type="SAM" id="MobiDB-lite"/>
    </source>
</evidence>